<protein>
    <submittedName>
        <fullName evidence="1">Uncharacterized protein</fullName>
    </submittedName>
</protein>
<keyword evidence="2" id="KW-1185">Reference proteome</keyword>
<name>A0A0H2R322_9AGAM</name>
<accession>A0A0H2R322</accession>
<evidence type="ECO:0000313" key="1">
    <source>
        <dbReference type="EMBL" id="KLO03873.1"/>
    </source>
</evidence>
<gene>
    <name evidence="1" type="ORF">SCHPADRAFT_1003458</name>
</gene>
<dbReference type="AlphaFoldDB" id="A0A0H2R322"/>
<dbReference type="EMBL" id="KQ086926">
    <property type="protein sequence ID" value="KLO03873.1"/>
    <property type="molecule type" value="Genomic_DNA"/>
</dbReference>
<organism evidence="1 2">
    <name type="scientific">Schizopora paradoxa</name>
    <dbReference type="NCBI Taxonomy" id="27342"/>
    <lineage>
        <taxon>Eukaryota</taxon>
        <taxon>Fungi</taxon>
        <taxon>Dikarya</taxon>
        <taxon>Basidiomycota</taxon>
        <taxon>Agaricomycotina</taxon>
        <taxon>Agaricomycetes</taxon>
        <taxon>Hymenochaetales</taxon>
        <taxon>Schizoporaceae</taxon>
        <taxon>Schizopora</taxon>
    </lineage>
</organism>
<proteinExistence type="predicted"/>
<sequence length="85" mass="8747">MNAAVVHAANVAVVVNILRAMTPVAAAHLALNVGAAVLQNITALNDTDLIAVVNRAFAIALADGRGMVVWADIVQAYEAWLAGDV</sequence>
<dbReference type="Proteomes" id="UP000053477">
    <property type="component" value="Unassembled WGS sequence"/>
</dbReference>
<evidence type="ECO:0000313" key="2">
    <source>
        <dbReference type="Proteomes" id="UP000053477"/>
    </source>
</evidence>
<dbReference type="InParanoid" id="A0A0H2R322"/>
<reference evidence="1 2" key="1">
    <citation type="submission" date="2015-04" db="EMBL/GenBank/DDBJ databases">
        <title>Complete genome sequence of Schizopora paradoxa KUC8140, a cosmopolitan wood degrader in East Asia.</title>
        <authorList>
            <consortium name="DOE Joint Genome Institute"/>
            <person name="Min B."/>
            <person name="Park H."/>
            <person name="Jang Y."/>
            <person name="Kim J.-J."/>
            <person name="Kim K.H."/>
            <person name="Pangilinan J."/>
            <person name="Lipzen A."/>
            <person name="Riley R."/>
            <person name="Grigoriev I.V."/>
            <person name="Spatafora J.W."/>
            <person name="Choi I.-G."/>
        </authorList>
    </citation>
    <scope>NUCLEOTIDE SEQUENCE [LARGE SCALE GENOMIC DNA]</scope>
    <source>
        <strain evidence="1 2">KUC8140</strain>
    </source>
</reference>